<evidence type="ECO:0000313" key="1">
    <source>
        <dbReference type="EMBL" id="MCP8889062.1"/>
    </source>
</evidence>
<keyword evidence="2" id="KW-1185">Reference proteome</keyword>
<organism evidence="1 2">
    <name type="scientific">Devosia ureilytica</name>
    <dbReference type="NCBI Taxonomy" id="2952754"/>
    <lineage>
        <taxon>Bacteria</taxon>
        <taxon>Pseudomonadati</taxon>
        <taxon>Pseudomonadota</taxon>
        <taxon>Alphaproteobacteria</taxon>
        <taxon>Hyphomicrobiales</taxon>
        <taxon>Devosiaceae</taxon>
        <taxon>Devosia</taxon>
    </lineage>
</organism>
<evidence type="ECO:0000313" key="2">
    <source>
        <dbReference type="Proteomes" id="UP001060275"/>
    </source>
</evidence>
<name>A0A9Q4ARV4_9HYPH</name>
<accession>A0A9Q4ARV4</accession>
<dbReference type="AlphaFoldDB" id="A0A9Q4ARV4"/>
<dbReference type="EMBL" id="JAMWDU010000011">
    <property type="protein sequence ID" value="MCP8889062.1"/>
    <property type="molecule type" value="Genomic_DNA"/>
</dbReference>
<proteinExistence type="predicted"/>
<reference evidence="1" key="1">
    <citation type="submission" date="2022-06" db="EMBL/GenBank/DDBJ databases">
        <title>Devosia sp. XJ19-45 genome assembly.</title>
        <authorList>
            <person name="Li B."/>
            <person name="Cai M."/>
            <person name="Nie G."/>
            <person name="Li W."/>
        </authorList>
    </citation>
    <scope>NUCLEOTIDE SEQUENCE</scope>
    <source>
        <strain evidence="1">XJ19-45</strain>
    </source>
</reference>
<dbReference type="Proteomes" id="UP001060275">
    <property type="component" value="Unassembled WGS sequence"/>
</dbReference>
<sequence length="78" mass="8484">MIFQVIDLRSELVTAQVTVEASSPEDAARQVLGIEVYRATLRRDPAARVYWDTASGKNMVRLYAKLAETSPETGAGAA</sequence>
<gene>
    <name evidence="1" type="ORF">NF348_18285</name>
</gene>
<comment type="caution">
    <text evidence="1">The sequence shown here is derived from an EMBL/GenBank/DDBJ whole genome shotgun (WGS) entry which is preliminary data.</text>
</comment>
<protein>
    <submittedName>
        <fullName evidence="1">Uncharacterized protein</fullName>
    </submittedName>
</protein>
<dbReference type="RefSeq" id="WP_254676221.1">
    <property type="nucleotide sequence ID" value="NZ_JAMWDU010000011.1"/>
</dbReference>